<name>A0ABQ9EG98_TEGGR</name>
<keyword evidence="2 6" id="KW-0479">Metal-binding</keyword>
<dbReference type="Pfam" id="PF02727">
    <property type="entry name" value="Cu_amine_oxidN2"/>
    <property type="match status" value="1"/>
</dbReference>
<dbReference type="PRINTS" id="PR00766">
    <property type="entry name" value="CUDAOXIDASE"/>
</dbReference>
<keyword evidence="7" id="KW-1133">Transmembrane helix</keyword>
<dbReference type="InterPro" id="IPR036460">
    <property type="entry name" value="Cu_amine_oxidase_C_sf"/>
</dbReference>
<keyword evidence="4 6" id="KW-0560">Oxidoreductase</keyword>
<evidence type="ECO:0000256" key="5">
    <source>
        <dbReference type="ARBA" id="ARBA00023008"/>
    </source>
</evidence>
<evidence type="ECO:0000256" key="1">
    <source>
        <dbReference type="ARBA" id="ARBA00007983"/>
    </source>
</evidence>
<dbReference type="Gene3D" id="3.10.450.40">
    <property type="match status" value="2"/>
</dbReference>
<keyword evidence="5 6" id="KW-0186">Copper</keyword>
<comment type="PTM">
    <text evidence="6">Topaquinone (TPQ) is generated by copper-dependent autoxidation of a specific tyrosyl residue.</text>
</comment>
<feature type="domain" description="Copper amine oxidase catalytic" evidence="8">
    <location>
        <begin position="369"/>
        <end position="775"/>
    </location>
</feature>
<dbReference type="InterPro" id="IPR000269">
    <property type="entry name" value="Cu_amine_oxidase"/>
</dbReference>
<keyword evidence="11" id="KW-1185">Reference proteome</keyword>
<gene>
    <name evidence="10" type="ORF">KUTeg_017891</name>
</gene>
<evidence type="ECO:0000259" key="9">
    <source>
        <dbReference type="Pfam" id="PF02727"/>
    </source>
</evidence>
<evidence type="ECO:0000256" key="2">
    <source>
        <dbReference type="ARBA" id="ARBA00022723"/>
    </source>
</evidence>
<dbReference type="PANTHER" id="PTHR10638">
    <property type="entry name" value="COPPER AMINE OXIDASE"/>
    <property type="match status" value="1"/>
</dbReference>
<sequence length="829" mass="96645">MNNEIETDAILFSISAECQRIVILIEHVVFCDKNIIEEEKPDQSARRWRCFSLILLLVLTTCLAAIAAIIIYYELNVQNESYSQSKRLKNRHRNRILNERQNRKSLFHDMTYDEVKNLMNYIYQQSDLNISRPEKVVVASSYLYVVELHLPNKSKALNYLDFGETKPPREAKLVLMRGDKSPALVEEYIVGPLHNISYHRLYVSKNYQKPAPFLFRPLTRPEKREVLSMLKYIDKVLKYVLEESFEASFFKCEPRCLTLSYFTPASPAVTGQDARRMWYWAHQKVDYYVLNPVNFFLLFNLDGNDPSKYRIEKVVYAQQTFDSPEELVNAFTAGVIRKSSIPFPENNIVFSYSHLRGSAFPKNNLRSPKQIEPDGKRYSINNNHVEYMSWSFDFRMSSISGPQLFDIRYKNERIIYELSLQEIVIFHSGHRPWIKFADYVMSGLLIGSHSRMLVSGLDCPSHASFLSSARIEEDLGLLVHTNSFCVFEQSTGLPLRRHYSYSKKEGQFYTGLEDIVLTFRTIITLFQHDFIIDFTFHQNGVIDTKVTTSGYMLPTIFTPFEESYGFQINEKLISNIFQQNLHFKVDIDIHGTKNRFETLNIEPEVLPESEQSSSYSQLKFERNLVMTELQGVYRRNFSAPKYFIFYNNRYKSDYNAPKSYQIIADDGVPQMVSGVSGNEPSVSWIRHQMAVSKYKDDEKSSSSIYAMWDAKEPVVNFQSYLDDNESIVDQDLVVWITLGSYHIPHLEDFPLKSTTGKQISFIVQPFNYFEENPSMASRDALRISTNKRNKGEYKYTYENYGLQKTFYCETELTSSFVKNLMNNSNIFEP</sequence>
<feature type="transmembrane region" description="Helical" evidence="7">
    <location>
        <begin position="50"/>
        <end position="73"/>
    </location>
</feature>
<evidence type="ECO:0000256" key="7">
    <source>
        <dbReference type="SAM" id="Phobius"/>
    </source>
</evidence>
<dbReference type="SUPFAM" id="SSF49998">
    <property type="entry name" value="Amine oxidase catalytic domain"/>
    <property type="match status" value="1"/>
</dbReference>
<protein>
    <recommendedName>
        <fullName evidence="6">Amine oxidase</fullName>
        <ecNumber evidence="6">1.4.3.-</ecNumber>
    </recommendedName>
</protein>
<dbReference type="InterPro" id="IPR015798">
    <property type="entry name" value="Cu_amine_oxidase_C"/>
</dbReference>
<keyword evidence="7" id="KW-0812">Transmembrane</keyword>
<dbReference type="Proteomes" id="UP001217089">
    <property type="component" value="Unassembled WGS sequence"/>
</dbReference>
<evidence type="ECO:0000256" key="3">
    <source>
        <dbReference type="ARBA" id="ARBA00022772"/>
    </source>
</evidence>
<evidence type="ECO:0000256" key="4">
    <source>
        <dbReference type="ARBA" id="ARBA00023002"/>
    </source>
</evidence>
<dbReference type="InterPro" id="IPR049947">
    <property type="entry name" value="Cu_Am_Ox_Cu-bd"/>
</dbReference>
<evidence type="ECO:0000259" key="8">
    <source>
        <dbReference type="Pfam" id="PF01179"/>
    </source>
</evidence>
<dbReference type="PANTHER" id="PTHR10638:SF20">
    <property type="entry name" value="AMINE OXIDASE"/>
    <property type="match status" value="1"/>
</dbReference>
<dbReference type="SUPFAM" id="SSF54416">
    <property type="entry name" value="Amine oxidase N-terminal region"/>
    <property type="match status" value="2"/>
</dbReference>
<keyword evidence="7" id="KW-0472">Membrane</keyword>
<keyword evidence="3 6" id="KW-0801">TPQ</keyword>
<comment type="cofactor">
    <cofactor evidence="6">
        <name>Cu cation</name>
        <dbReference type="ChEBI" id="CHEBI:23378"/>
    </cofactor>
    <text evidence="6">Contains 1 topaquinone per subunit.</text>
</comment>
<accession>A0ABQ9EG98</accession>
<dbReference type="Pfam" id="PF01179">
    <property type="entry name" value="Cu_amine_oxid"/>
    <property type="match status" value="1"/>
</dbReference>
<dbReference type="PROSITE" id="PS01165">
    <property type="entry name" value="COPPER_AMINE_OXID_2"/>
    <property type="match status" value="1"/>
</dbReference>
<feature type="domain" description="Copper amine oxidase N2-terminal" evidence="9">
    <location>
        <begin position="128"/>
        <end position="197"/>
    </location>
</feature>
<evidence type="ECO:0000313" key="11">
    <source>
        <dbReference type="Proteomes" id="UP001217089"/>
    </source>
</evidence>
<dbReference type="InterPro" id="IPR016182">
    <property type="entry name" value="Cu_amine_oxidase_N-reg"/>
</dbReference>
<proteinExistence type="inferred from homology"/>
<dbReference type="EC" id="1.4.3.-" evidence="6"/>
<organism evidence="10 11">
    <name type="scientific">Tegillarca granosa</name>
    <name type="common">Malaysian cockle</name>
    <name type="synonym">Anadara granosa</name>
    <dbReference type="NCBI Taxonomy" id="220873"/>
    <lineage>
        <taxon>Eukaryota</taxon>
        <taxon>Metazoa</taxon>
        <taxon>Spiralia</taxon>
        <taxon>Lophotrochozoa</taxon>
        <taxon>Mollusca</taxon>
        <taxon>Bivalvia</taxon>
        <taxon>Autobranchia</taxon>
        <taxon>Pteriomorphia</taxon>
        <taxon>Arcoida</taxon>
        <taxon>Arcoidea</taxon>
        <taxon>Arcidae</taxon>
        <taxon>Tegillarca</taxon>
    </lineage>
</organism>
<dbReference type="InterPro" id="IPR015800">
    <property type="entry name" value="Cu_amine_oxidase_N2"/>
</dbReference>
<reference evidence="10 11" key="1">
    <citation type="submission" date="2022-12" db="EMBL/GenBank/DDBJ databases">
        <title>Chromosome-level genome of Tegillarca granosa.</title>
        <authorList>
            <person name="Kim J."/>
        </authorList>
    </citation>
    <scope>NUCLEOTIDE SEQUENCE [LARGE SCALE GENOMIC DNA]</scope>
    <source>
        <strain evidence="10">Teg-2019</strain>
        <tissue evidence="10">Adductor muscle</tissue>
    </source>
</reference>
<evidence type="ECO:0000256" key="6">
    <source>
        <dbReference type="RuleBase" id="RU000672"/>
    </source>
</evidence>
<comment type="similarity">
    <text evidence="1 6">Belongs to the copper/topaquinone oxidase family.</text>
</comment>
<dbReference type="Gene3D" id="2.70.98.20">
    <property type="entry name" value="Copper amine oxidase, catalytic domain"/>
    <property type="match status" value="1"/>
</dbReference>
<comment type="caution">
    <text evidence="10">The sequence shown here is derived from an EMBL/GenBank/DDBJ whole genome shotgun (WGS) entry which is preliminary data.</text>
</comment>
<evidence type="ECO:0000313" key="10">
    <source>
        <dbReference type="EMBL" id="KAJ8304308.1"/>
    </source>
</evidence>
<dbReference type="EMBL" id="JARBDR010000903">
    <property type="protein sequence ID" value="KAJ8304308.1"/>
    <property type="molecule type" value="Genomic_DNA"/>
</dbReference>